<comment type="activity regulation">
    <text evidence="7">Activated by threonine and tyrosine phosphorylation.</text>
</comment>
<evidence type="ECO:0000256" key="1">
    <source>
        <dbReference type="ARBA" id="ARBA00022527"/>
    </source>
</evidence>
<keyword evidence="4 7" id="KW-0418">Kinase</keyword>
<feature type="compositionally biased region" description="Basic and acidic residues" evidence="8">
    <location>
        <begin position="553"/>
        <end position="562"/>
    </location>
</feature>
<dbReference type="Gene3D" id="1.10.510.10">
    <property type="entry name" value="Transferase(Phosphotransferase) domain 1"/>
    <property type="match status" value="1"/>
</dbReference>
<dbReference type="PROSITE" id="PS00107">
    <property type="entry name" value="PROTEIN_KINASE_ATP"/>
    <property type="match status" value="1"/>
</dbReference>
<dbReference type="EMBL" id="CAXAMN010016002">
    <property type="protein sequence ID" value="CAK9047100.1"/>
    <property type="molecule type" value="Genomic_DNA"/>
</dbReference>
<keyword evidence="1 7" id="KW-0723">Serine/threonine-protein kinase</keyword>
<protein>
    <recommendedName>
        <fullName evidence="7">Mitogen-activated protein kinase</fullName>
        <ecNumber evidence="7">2.7.11.24</ecNumber>
    </recommendedName>
</protein>
<dbReference type="CDD" id="cd07852">
    <property type="entry name" value="STKc_MAPK15-like"/>
    <property type="match status" value="1"/>
</dbReference>
<feature type="domain" description="Protein kinase" evidence="9">
    <location>
        <begin position="1475"/>
        <end position="1764"/>
    </location>
</feature>
<evidence type="ECO:0000256" key="2">
    <source>
        <dbReference type="ARBA" id="ARBA00022679"/>
    </source>
</evidence>
<dbReference type="PANTHER" id="PTHR24055">
    <property type="entry name" value="MITOGEN-ACTIVATED PROTEIN KINASE"/>
    <property type="match status" value="1"/>
</dbReference>
<evidence type="ECO:0000313" key="10">
    <source>
        <dbReference type="EMBL" id="CAK9047100.1"/>
    </source>
</evidence>
<dbReference type="SMART" id="SM00220">
    <property type="entry name" value="S_TKc"/>
    <property type="match status" value="1"/>
</dbReference>
<dbReference type="PROSITE" id="PS01351">
    <property type="entry name" value="MAPK"/>
    <property type="match status" value="1"/>
</dbReference>
<evidence type="ECO:0000313" key="11">
    <source>
        <dbReference type="Proteomes" id="UP001642484"/>
    </source>
</evidence>
<name>A0ABP0M6I8_9DINO</name>
<evidence type="ECO:0000256" key="7">
    <source>
        <dbReference type="RuleBase" id="RU361165"/>
    </source>
</evidence>
<keyword evidence="2 7" id="KW-0808">Transferase</keyword>
<dbReference type="InterPro" id="IPR017441">
    <property type="entry name" value="Protein_kinase_ATP_BS"/>
</dbReference>
<evidence type="ECO:0000256" key="4">
    <source>
        <dbReference type="ARBA" id="ARBA00022777"/>
    </source>
</evidence>
<evidence type="ECO:0000256" key="8">
    <source>
        <dbReference type="SAM" id="MobiDB-lite"/>
    </source>
</evidence>
<feature type="compositionally biased region" description="Low complexity" evidence="8">
    <location>
        <begin position="1821"/>
        <end position="1835"/>
    </location>
</feature>
<dbReference type="PROSITE" id="PS50011">
    <property type="entry name" value="PROTEIN_KINASE_DOM"/>
    <property type="match status" value="1"/>
</dbReference>
<feature type="region of interest" description="Disordered" evidence="8">
    <location>
        <begin position="488"/>
        <end position="566"/>
    </location>
</feature>
<sequence>MTPSSLSRKCFDAFDNAMDAPDARNCSPRSMGNPEAIGIQVPGQACGEASKALLRKLQRNVAHGTSKTRVLSGQLTRSFYLSRWHDHAILAQGALPSFLNAFHGVRRRAWVISMGYRGGGGHWSGRGGGGWGSQGATFSSGGANAAHNPFEVKLPKFLEWLEYNEDNMAENSIVMIDDRDLRMVSPFQGWLPREIMANSASSINVLTERDQVMPPNSGFHLSLFGNYTLDGIKAVVVIALDTETGAMNAGWDRETAEALSHPAFQPFSWPLLRDTSASYTDVKVYNGNEVLFHWIFRGYRADTDLTVQQQFVDEVLVREANRGRTYSVGPNGAVVAGDHARSRFELRVCNRSSQDAMGNDADRVEFRFRDANNRLDLKCQRTSVPGTWLTVSHISGPTLIQTIQNVRQARARVEGPEHTEQFGQLAAVHEHWFHAAVAKNQSEVGSTVDFIGNLDAGNFHITCTSKLLVVQPEIVNPNALAEMQHAGSSRMAPAGPPALTGGAWKHAAEEANTRAKADQPGLSVTAQADYELSKRSFNAPPTRSTDHIEDEARDQARNDRRYARSSAQVTPAVFATQIRSHVFNETTATIEELPPGDLELPPRAEPPLRMAEVGQDPWPPHHSRFMRMFTIPDANDMFMSLDRIVIFSSSRLGPMDRSLAAFLQLPVFDEPFVRALCKLGLGRSGFWLALDDSEGPDEQIARMLVAMGGDQEDRDAVLRQIELVPLLFSLVHQSRDKIMGEIAADLGFGEGSAVRPASRVDPPRRHGLLDPAVPSVKKPKMIPASEEVTSLKSEEQKEKIRWAARLKAIAMRAGDHALISKPLPGQQISAEEQAEIRSMVFSSGAFRTIRVNVLVWEKMEKWASSVDDKIIGLQANWKDPSQLVLKYARQRKELSIRMVQDLAARIRAEWVPDQNHFEVEDDDDVVEPSPCEYVVKNAIDKTSSPKSAKRKRKLERLREELAKAKATSANKSIKPDKAGSAADRDKRIPDSEWKSITKAAQSVKGAKRCEAVLTRAMRNAGFACLPPIELEKNQFADGGPPPLRSPQALFGLPGLKPADQLKVDIGNQLMQLTADLIHQCQKHGAKWSVENPLGSYLWAMPPLQELAISGRRIELDMCRFGSPHMKPTALLTTAALDSLAQRCDMSVRPHNHDPLVGTEMVQGRRQFKTKRAQVYPSELCRQWAAALGSDSDPNAKTFTMTTPAADRKRPLGQPTPWSAHRQESSGHKAVGAGYQLKKSVLPPLPVAEFEPGEAVKIALNTIHPFSRAPALEPDLQEALALTALHPEWVVTHRCRALHYWEHRAVALLPHTDHELSAIPDPWLRRLLRGADDGKPVALGTCTHIALWRELAAAARSVDAKLVDQMLTGLPIVGRLVGVVPDAPPMAVIAPSDRSILFLHKSSLYFALHQDPWMMMWHDCPLAALLRSQLRQCIDLSDVLHTVGTPHVVVHPAPERRRAGPVTMSEEIDRHVLRKYEIVQKLGRGAYGIVWKAIDKKTREVVALKKCFDAFQNATDAQRTFREIMFLQELNGHENIVRLLNVLKADNDQDIYLICDYMESDLHAVIRANILEEIHKQYIIYQLLKSLKFMHSGQMLHRDIKPSNILLNSDCQVKVCDFGLARSVVQQQDNAQNPVLTDYVATRWYRAPEILLGSTSYMKGVDLWSVGCILGELLSGKPIFPGTSTMNQLDRIMEVTGRPSSEDVDAIKSPFAATMLESLPMSRPRPLSEMFPSASVEALDLLRLCLQFNPNKRITAKDALRHPYVVQFHNPDDEFDCDRTIRIPIDDNTKLTVQDYRDRLYNEVLKKKKEQRRSHRRNLEMQQQSQTAVVSQTYQQPGVPQQYQAHYGQVSSSGAPMAHAGAAGVPQQYQAHYGQVSGGGAPMAHAGAAGVHRTSHSGARAHAP</sequence>
<dbReference type="PROSITE" id="PS00108">
    <property type="entry name" value="PROTEIN_KINASE_ST"/>
    <property type="match status" value="1"/>
</dbReference>
<dbReference type="Gene3D" id="3.30.200.20">
    <property type="entry name" value="Phosphorylase Kinase, domain 1"/>
    <property type="match status" value="1"/>
</dbReference>
<dbReference type="Pfam" id="PF00069">
    <property type="entry name" value="Pkinase"/>
    <property type="match status" value="1"/>
</dbReference>
<dbReference type="InterPro" id="IPR050117">
    <property type="entry name" value="MAPK"/>
</dbReference>
<dbReference type="SUPFAM" id="SSF56112">
    <property type="entry name" value="Protein kinase-like (PK-like)"/>
    <property type="match status" value="1"/>
</dbReference>
<feature type="compositionally biased region" description="Basic and acidic residues" evidence="8">
    <location>
        <begin position="973"/>
        <end position="991"/>
    </location>
</feature>
<comment type="cofactor">
    <cofactor evidence="7">
        <name>Mg(2+)</name>
        <dbReference type="ChEBI" id="CHEBI:18420"/>
    </cofactor>
</comment>
<dbReference type="InterPro" id="IPR008271">
    <property type="entry name" value="Ser/Thr_kinase_AS"/>
</dbReference>
<reference evidence="10 11" key="1">
    <citation type="submission" date="2024-02" db="EMBL/GenBank/DDBJ databases">
        <authorList>
            <person name="Chen Y."/>
            <person name="Shah S."/>
            <person name="Dougan E. K."/>
            <person name="Thang M."/>
            <person name="Chan C."/>
        </authorList>
    </citation>
    <scope>NUCLEOTIDE SEQUENCE [LARGE SCALE GENOMIC DNA]</scope>
</reference>
<accession>A0ABP0M6I8</accession>
<comment type="catalytic activity">
    <reaction evidence="7">
        <text>L-threonyl-[protein] + ATP = O-phospho-L-threonyl-[protein] + ADP + H(+)</text>
        <dbReference type="Rhea" id="RHEA:46608"/>
        <dbReference type="Rhea" id="RHEA-COMP:11060"/>
        <dbReference type="Rhea" id="RHEA-COMP:11605"/>
        <dbReference type="ChEBI" id="CHEBI:15378"/>
        <dbReference type="ChEBI" id="CHEBI:30013"/>
        <dbReference type="ChEBI" id="CHEBI:30616"/>
        <dbReference type="ChEBI" id="CHEBI:61977"/>
        <dbReference type="ChEBI" id="CHEBI:456216"/>
        <dbReference type="EC" id="2.7.11.24"/>
    </reaction>
</comment>
<proteinExistence type="inferred from homology"/>
<evidence type="ECO:0000256" key="6">
    <source>
        <dbReference type="PROSITE-ProRule" id="PRU10141"/>
    </source>
</evidence>
<evidence type="ECO:0000256" key="5">
    <source>
        <dbReference type="ARBA" id="ARBA00022840"/>
    </source>
</evidence>
<gene>
    <name evidence="10" type="ORF">CCMP2556_LOCUS24396</name>
</gene>
<dbReference type="Proteomes" id="UP001642484">
    <property type="component" value="Unassembled WGS sequence"/>
</dbReference>
<keyword evidence="5 6" id="KW-0067">ATP-binding</keyword>
<evidence type="ECO:0000256" key="3">
    <source>
        <dbReference type="ARBA" id="ARBA00022741"/>
    </source>
</evidence>
<feature type="compositionally biased region" description="Basic and acidic residues" evidence="8">
    <location>
        <begin position="506"/>
        <end position="517"/>
    </location>
</feature>
<keyword evidence="7" id="KW-0460">Magnesium</keyword>
<organism evidence="10 11">
    <name type="scientific">Durusdinium trenchii</name>
    <dbReference type="NCBI Taxonomy" id="1381693"/>
    <lineage>
        <taxon>Eukaryota</taxon>
        <taxon>Sar</taxon>
        <taxon>Alveolata</taxon>
        <taxon>Dinophyceae</taxon>
        <taxon>Suessiales</taxon>
        <taxon>Symbiodiniaceae</taxon>
        <taxon>Durusdinium</taxon>
    </lineage>
</organism>
<comment type="caution">
    <text evidence="10">The sequence shown here is derived from an EMBL/GenBank/DDBJ whole genome shotgun (WGS) entry which is preliminary data.</text>
</comment>
<feature type="region of interest" description="Disordered" evidence="8">
    <location>
        <begin position="1807"/>
        <end position="1836"/>
    </location>
</feature>
<dbReference type="InterPro" id="IPR000719">
    <property type="entry name" value="Prot_kinase_dom"/>
</dbReference>
<evidence type="ECO:0000259" key="9">
    <source>
        <dbReference type="PROSITE" id="PS50011"/>
    </source>
</evidence>
<feature type="region of interest" description="Disordered" evidence="8">
    <location>
        <begin position="964"/>
        <end position="991"/>
    </location>
</feature>
<dbReference type="InterPro" id="IPR003527">
    <property type="entry name" value="MAP_kinase_CS"/>
</dbReference>
<dbReference type="EC" id="2.7.11.24" evidence="7"/>
<feature type="region of interest" description="Disordered" evidence="8">
    <location>
        <begin position="1203"/>
        <end position="1228"/>
    </location>
</feature>
<keyword evidence="11" id="KW-1185">Reference proteome</keyword>
<feature type="binding site" evidence="6">
    <location>
        <position position="1504"/>
    </location>
    <ligand>
        <name>ATP</name>
        <dbReference type="ChEBI" id="CHEBI:30616"/>
    </ligand>
</feature>
<comment type="similarity">
    <text evidence="7">Belongs to the protein kinase superfamily. Ser/Thr protein kinase family. MAP kinase subfamily.</text>
</comment>
<feature type="region of interest" description="Disordered" evidence="8">
    <location>
        <begin position="1875"/>
        <end position="1903"/>
    </location>
</feature>
<dbReference type="InterPro" id="IPR011009">
    <property type="entry name" value="Kinase-like_dom_sf"/>
</dbReference>
<keyword evidence="3 6" id="KW-0547">Nucleotide-binding</keyword>